<dbReference type="EC" id="2.7.13.3" evidence="2"/>
<dbReference type="PROSITE" id="PS50109">
    <property type="entry name" value="HIS_KIN"/>
    <property type="match status" value="1"/>
</dbReference>
<keyword evidence="8" id="KW-0732">Signal</keyword>
<dbReference type="Pfam" id="PF02518">
    <property type="entry name" value="HATPase_c"/>
    <property type="match status" value="1"/>
</dbReference>
<dbReference type="PANTHER" id="PTHR43711">
    <property type="entry name" value="TWO-COMPONENT HISTIDINE KINASE"/>
    <property type="match status" value="1"/>
</dbReference>
<dbReference type="SMART" id="SM00388">
    <property type="entry name" value="HisKA"/>
    <property type="match status" value="1"/>
</dbReference>
<keyword evidence="5 10" id="KW-0418">Kinase</keyword>
<evidence type="ECO:0000256" key="3">
    <source>
        <dbReference type="ARBA" id="ARBA00022553"/>
    </source>
</evidence>
<keyword evidence="7" id="KW-1133">Transmembrane helix</keyword>
<dbReference type="AlphaFoldDB" id="A0A926IPM8"/>
<evidence type="ECO:0000256" key="5">
    <source>
        <dbReference type="ARBA" id="ARBA00022777"/>
    </source>
</evidence>
<dbReference type="SMART" id="SM00387">
    <property type="entry name" value="HATPase_c"/>
    <property type="match status" value="1"/>
</dbReference>
<accession>A0A926IPM8</accession>
<sequence length="667" mass="76490">MRQTILVILYCFINLFAASGSNTDITIDSLLHLLPNQKEAEERYDIYRNIADISFETPQERTYLKLMYKEAEKSSNKKHLLEALGELASASLKANLTDSASYYIGQIEKMNPDTDTKIWLTYLHMRQFGYRISQGDNVEAFNNELKKHSSRKNTQLDIYSEIENTYSISSALVSLDRNKEALPYLKTAAKLTESLPDKEGHHIKRLVTGLLSSVLSRLGKLEKSVVLNEKNIELYNTYYNLIKKKRPIYNINTFYIQCYTSILSNMRGINPEKVPIYLQKIISLSEGSNNAFDKYNCFLALNNYYLQCNDCSKALEANDSLIKYATTIAPDNIPSLYNINLQIYSVMGDYKKAFMALQKAYSLNDSINTQKSREQLSRLQVEYGVDKLNYEKSQLELKNKRSLLIYLSILLFISIVISIYLYKSLKKERVMKATFRILKNKAEESENMKTAFVNSICHEIRTPLNSIVGFSDLIFDKSIDEELRKSFPEEIQKNTRQLTTLINSMLEVSNLNVSVEKLPCEPTDIKAICHQEMGRLIEYIKPEITTRLDMPEEDIIISCNRQYLALVLEHLLNNSNKFTESGEITLHACINKDQSKLQIRVTDTGCGIPPEKRDEVFERFTKLDTYKPGNGLGLYLCQLIIKRLSGEISIDPAYTKGTSIVIILPVD</sequence>
<feature type="transmembrane region" description="Helical" evidence="7">
    <location>
        <begin position="403"/>
        <end position="422"/>
    </location>
</feature>
<evidence type="ECO:0000256" key="1">
    <source>
        <dbReference type="ARBA" id="ARBA00000085"/>
    </source>
</evidence>
<feature type="domain" description="Histidine kinase" evidence="9">
    <location>
        <begin position="455"/>
        <end position="667"/>
    </location>
</feature>
<dbReference type="InterPro" id="IPR003661">
    <property type="entry name" value="HisK_dim/P_dom"/>
</dbReference>
<dbReference type="SUPFAM" id="SSF55874">
    <property type="entry name" value="ATPase domain of HSP90 chaperone/DNA topoisomerase II/histidine kinase"/>
    <property type="match status" value="1"/>
</dbReference>
<dbReference type="InterPro" id="IPR050736">
    <property type="entry name" value="Sensor_HK_Regulatory"/>
</dbReference>
<dbReference type="CDD" id="cd00082">
    <property type="entry name" value="HisKA"/>
    <property type="match status" value="1"/>
</dbReference>
<dbReference type="Pfam" id="PF00512">
    <property type="entry name" value="HisKA"/>
    <property type="match status" value="1"/>
</dbReference>
<organism evidence="10 11">
    <name type="scientific">Jilunia laotingensis</name>
    <dbReference type="NCBI Taxonomy" id="2763675"/>
    <lineage>
        <taxon>Bacteria</taxon>
        <taxon>Pseudomonadati</taxon>
        <taxon>Bacteroidota</taxon>
        <taxon>Bacteroidia</taxon>
        <taxon>Bacteroidales</taxon>
        <taxon>Bacteroidaceae</taxon>
        <taxon>Jilunia</taxon>
    </lineage>
</organism>
<evidence type="ECO:0000256" key="2">
    <source>
        <dbReference type="ARBA" id="ARBA00012438"/>
    </source>
</evidence>
<dbReference type="InterPro" id="IPR036890">
    <property type="entry name" value="HATPase_C_sf"/>
</dbReference>
<dbReference type="EMBL" id="JACRTF010000001">
    <property type="protein sequence ID" value="MBC8592680.1"/>
    <property type="molecule type" value="Genomic_DNA"/>
</dbReference>
<dbReference type="Gene3D" id="1.25.40.10">
    <property type="entry name" value="Tetratricopeptide repeat domain"/>
    <property type="match status" value="2"/>
</dbReference>
<gene>
    <name evidence="10" type="ORF">H8744_05335</name>
</gene>
<dbReference type="InterPro" id="IPR011990">
    <property type="entry name" value="TPR-like_helical_dom_sf"/>
</dbReference>
<dbReference type="Proteomes" id="UP000651085">
    <property type="component" value="Unassembled WGS sequence"/>
</dbReference>
<dbReference type="RefSeq" id="WP_262433853.1">
    <property type="nucleotide sequence ID" value="NZ_JACRTF010000001.1"/>
</dbReference>
<dbReference type="SUPFAM" id="SSF48452">
    <property type="entry name" value="TPR-like"/>
    <property type="match status" value="1"/>
</dbReference>
<comment type="catalytic activity">
    <reaction evidence="1">
        <text>ATP + protein L-histidine = ADP + protein N-phospho-L-histidine.</text>
        <dbReference type="EC" id="2.7.13.3"/>
    </reaction>
</comment>
<dbReference type="InterPro" id="IPR036097">
    <property type="entry name" value="HisK_dim/P_sf"/>
</dbReference>
<keyword evidence="4" id="KW-0808">Transferase</keyword>
<dbReference type="PRINTS" id="PR00344">
    <property type="entry name" value="BCTRLSENSOR"/>
</dbReference>
<dbReference type="InterPro" id="IPR005467">
    <property type="entry name" value="His_kinase_dom"/>
</dbReference>
<dbReference type="InterPro" id="IPR003594">
    <property type="entry name" value="HATPase_dom"/>
</dbReference>
<feature type="signal peptide" evidence="8">
    <location>
        <begin position="1"/>
        <end position="17"/>
    </location>
</feature>
<evidence type="ECO:0000256" key="4">
    <source>
        <dbReference type="ARBA" id="ARBA00022679"/>
    </source>
</evidence>
<proteinExistence type="predicted"/>
<protein>
    <recommendedName>
        <fullName evidence="2">histidine kinase</fullName>
        <ecNumber evidence="2">2.7.13.3</ecNumber>
    </recommendedName>
</protein>
<keyword evidence="11" id="KW-1185">Reference proteome</keyword>
<evidence type="ECO:0000313" key="11">
    <source>
        <dbReference type="Proteomes" id="UP000651085"/>
    </source>
</evidence>
<keyword evidence="3" id="KW-0597">Phosphoprotein</keyword>
<name>A0A926IPM8_9BACT</name>
<dbReference type="InterPro" id="IPR004358">
    <property type="entry name" value="Sig_transdc_His_kin-like_C"/>
</dbReference>
<dbReference type="GO" id="GO:0000155">
    <property type="term" value="F:phosphorelay sensor kinase activity"/>
    <property type="evidence" value="ECO:0007669"/>
    <property type="project" value="InterPro"/>
</dbReference>
<keyword evidence="7" id="KW-0472">Membrane</keyword>
<evidence type="ECO:0000256" key="8">
    <source>
        <dbReference type="SAM" id="SignalP"/>
    </source>
</evidence>
<evidence type="ECO:0000256" key="6">
    <source>
        <dbReference type="ARBA" id="ARBA00023012"/>
    </source>
</evidence>
<keyword evidence="7" id="KW-0812">Transmembrane</keyword>
<dbReference type="Gene3D" id="3.30.565.10">
    <property type="entry name" value="Histidine kinase-like ATPase, C-terminal domain"/>
    <property type="match status" value="1"/>
</dbReference>
<reference evidence="10" key="1">
    <citation type="submission" date="2020-08" db="EMBL/GenBank/DDBJ databases">
        <title>Genome public.</title>
        <authorList>
            <person name="Liu C."/>
            <person name="Sun Q."/>
        </authorList>
    </citation>
    <scope>NUCLEOTIDE SEQUENCE</scope>
    <source>
        <strain evidence="10">N12</strain>
    </source>
</reference>
<dbReference type="SUPFAM" id="SSF47384">
    <property type="entry name" value="Homodimeric domain of signal transducing histidine kinase"/>
    <property type="match status" value="1"/>
</dbReference>
<evidence type="ECO:0000256" key="7">
    <source>
        <dbReference type="SAM" id="Phobius"/>
    </source>
</evidence>
<evidence type="ECO:0000259" key="9">
    <source>
        <dbReference type="PROSITE" id="PS50109"/>
    </source>
</evidence>
<comment type="caution">
    <text evidence="10">The sequence shown here is derived from an EMBL/GenBank/DDBJ whole genome shotgun (WGS) entry which is preliminary data.</text>
</comment>
<dbReference type="PANTHER" id="PTHR43711:SF26">
    <property type="entry name" value="SENSOR HISTIDINE KINASE RCSC"/>
    <property type="match status" value="1"/>
</dbReference>
<keyword evidence="6" id="KW-0902">Two-component regulatory system</keyword>
<evidence type="ECO:0000313" key="10">
    <source>
        <dbReference type="EMBL" id="MBC8592680.1"/>
    </source>
</evidence>
<dbReference type="Gene3D" id="1.10.287.130">
    <property type="match status" value="1"/>
</dbReference>
<feature type="chain" id="PRO_5039622209" description="histidine kinase" evidence="8">
    <location>
        <begin position="18"/>
        <end position="667"/>
    </location>
</feature>